<evidence type="ECO:0000256" key="1">
    <source>
        <dbReference type="ARBA" id="ARBA00000085"/>
    </source>
</evidence>
<dbReference type="Gene3D" id="3.30.565.10">
    <property type="entry name" value="Histidine kinase-like ATPase, C-terminal domain"/>
    <property type="match status" value="1"/>
</dbReference>
<dbReference type="EMBL" id="JACXLD010000003">
    <property type="protein sequence ID" value="MBD2858833.1"/>
    <property type="molecule type" value="Genomic_DNA"/>
</dbReference>
<dbReference type="SUPFAM" id="SSF47384">
    <property type="entry name" value="Homodimeric domain of signal transducing histidine kinase"/>
    <property type="match status" value="1"/>
</dbReference>
<dbReference type="AlphaFoldDB" id="A0A927C290"/>
<dbReference type="Proteomes" id="UP000610558">
    <property type="component" value="Unassembled WGS sequence"/>
</dbReference>
<keyword evidence="8 12" id="KW-0418">Kinase</keyword>
<dbReference type="PANTHER" id="PTHR44936:SF10">
    <property type="entry name" value="SENSOR PROTEIN RSTB"/>
    <property type="match status" value="1"/>
</dbReference>
<dbReference type="InterPro" id="IPR004358">
    <property type="entry name" value="Sig_transdc_His_kin-like_C"/>
</dbReference>
<evidence type="ECO:0000259" key="11">
    <source>
        <dbReference type="PROSITE" id="PS50109"/>
    </source>
</evidence>
<dbReference type="InterPro" id="IPR036097">
    <property type="entry name" value="HisK_dim/P_sf"/>
</dbReference>
<comment type="catalytic activity">
    <reaction evidence="1">
        <text>ATP + protein L-histidine = ADP + protein N-phospho-L-histidine.</text>
        <dbReference type="EC" id="2.7.13.3"/>
    </reaction>
</comment>
<dbReference type="SUPFAM" id="SSF55874">
    <property type="entry name" value="ATPase domain of HSP90 chaperone/DNA topoisomerase II/histidine kinase"/>
    <property type="match status" value="1"/>
</dbReference>
<dbReference type="Gene3D" id="1.10.287.130">
    <property type="match status" value="1"/>
</dbReference>
<feature type="domain" description="Histidine kinase" evidence="11">
    <location>
        <begin position="225"/>
        <end position="429"/>
    </location>
</feature>
<evidence type="ECO:0000256" key="8">
    <source>
        <dbReference type="ARBA" id="ARBA00022777"/>
    </source>
</evidence>
<keyword evidence="9" id="KW-0067">ATP-binding</keyword>
<sequence length="440" mass="48676">MPTVCQTLPYNAAMKATSPLPNNQNLRQLSAIRVVLLCVLFGARHYAEIKLAWMLPYVTLDLLFLALMGFALLAWWRSAQIWPVSEIELFAHFAIDVLGFSGVLYFSGGASNPFVSYLLVPLCLAAVALPRRYAWLMSALCLFSYTLLLFYNVPLQSLAPEHHHGSNQAHILGMWLNFVLSAALISYFLATMAHRLRRREQELASIREQELQNDQLLAVATLAAGTAHELGTPLSSIQVIGEDLEEELSDSDFADDIRALNLQTAQCKQILNKLVSTARELSSIQTQAINGATFFTQLRESWQVLRPDCSPIFNISDEVAGLSFELDGTLQQAVLNLLNNAADVSANDVELRTEINKQELVITILDRGPGMPADNFDNLRRAFVSTKGKGMGLGLFLSNSTAERFGGNLRWLARDGGGSQLELRLPLSRITKMPDVASHD</sequence>
<proteinExistence type="predicted"/>
<dbReference type="GO" id="GO:0005886">
    <property type="term" value="C:plasma membrane"/>
    <property type="evidence" value="ECO:0007669"/>
    <property type="project" value="UniProtKB-SubCell"/>
</dbReference>
<dbReference type="InterPro" id="IPR050980">
    <property type="entry name" value="2C_sensor_his_kinase"/>
</dbReference>
<keyword evidence="5" id="KW-0597">Phosphoprotein</keyword>
<dbReference type="GO" id="GO:0005524">
    <property type="term" value="F:ATP binding"/>
    <property type="evidence" value="ECO:0007669"/>
    <property type="project" value="UniProtKB-KW"/>
</dbReference>
<gene>
    <name evidence="12" type="ORF">IB286_07390</name>
</gene>
<evidence type="ECO:0000256" key="6">
    <source>
        <dbReference type="ARBA" id="ARBA00022679"/>
    </source>
</evidence>
<dbReference type="EC" id="2.7.13.3" evidence="3"/>
<keyword evidence="4" id="KW-1003">Cell membrane</keyword>
<keyword evidence="6" id="KW-0808">Transferase</keyword>
<keyword evidence="13" id="KW-1185">Reference proteome</keyword>
<dbReference type="CDD" id="cd00082">
    <property type="entry name" value="HisKA"/>
    <property type="match status" value="1"/>
</dbReference>
<dbReference type="PROSITE" id="PS50109">
    <property type="entry name" value="HIS_KIN"/>
    <property type="match status" value="1"/>
</dbReference>
<feature type="transmembrane region" description="Helical" evidence="10">
    <location>
        <begin position="171"/>
        <end position="190"/>
    </location>
</feature>
<feature type="transmembrane region" description="Helical" evidence="10">
    <location>
        <begin position="53"/>
        <end position="75"/>
    </location>
</feature>
<keyword evidence="10" id="KW-1133">Transmembrane helix</keyword>
<reference evidence="12" key="1">
    <citation type="submission" date="2020-09" db="EMBL/GenBank/DDBJ databases">
        <authorList>
            <person name="Yoon J.-W."/>
        </authorList>
    </citation>
    <scope>NUCLEOTIDE SEQUENCE</scope>
    <source>
        <strain evidence="12">KMU-158</strain>
    </source>
</reference>
<evidence type="ECO:0000256" key="3">
    <source>
        <dbReference type="ARBA" id="ARBA00012438"/>
    </source>
</evidence>
<dbReference type="InterPro" id="IPR005467">
    <property type="entry name" value="His_kinase_dom"/>
</dbReference>
<keyword evidence="10" id="KW-0472">Membrane</keyword>
<comment type="subcellular location">
    <subcellularLocation>
        <location evidence="2">Cell membrane</location>
        <topology evidence="2">Multi-pass membrane protein</topology>
    </subcellularLocation>
</comment>
<protein>
    <recommendedName>
        <fullName evidence="3">histidine kinase</fullName>
        <ecNumber evidence="3">2.7.13.3</ecNumber>
    </recommendedName>
</protein>
<evidence type="ECO:0000256" key="2">
    <source>
        <dbReference type="ARBA" id="ARBA00004651"/>
    </source>
</evidence>
<dbReference type="InterPro" id="IPR003661">
    <property type="entry name" value="HisK_dim/P_dom"/>
</dbReference>
<dbReference type="InterPro" id="IPR003594">
    <property type="entry name" value="HATPase_dom"/>
</dbReference>
<evidence type="ECO:0000256" key="7">
    <source>
        <dbReference type="ARBA" id="ARBA00022741"/>
    </source>
</evidence>
<dbReference type="InterPro" id="IPR036890">
    <property type="entry name" value="HATPase_C_sf"/>
</dbReference>
<dbReference type="PRINTS" id="PR00344">
    <property type="entry name" value="BCTRLSENSOR"/>
</dbReference>
<evidence type="ECO:0000313" key="13">
    <source>
        <dbReference type="Proteomes" id="UP000610558"/>
    </source>
</evidence>
<dbReference type="PANTHER" id="PTHR44936">
    <property type="entry name" value="SENSOR PROTEIN CREC"/>
    <property type="match status" value="1"/>
</dbReference>
<dbReference type="Pfam" id="PF02518">
    <property type="entry name" value="HATPase_c"/>
    <property type="match status" value="1"/>
</dbReference>
<evidence type="ECO:0000256" key="4">
    <source>
        <dbReference type="ARBA" id="ARBA00022475"/>
    </source>
</evidence>
<name>A0A927C290_9GAMM</name>
<dbReference type="SMART" id="SM00387">
    <property type="entry name" value="HATPase_c"/>
    <property type="match status" value="1"/>
</dbReference>
<organism evidence="12 13">
    <name type="scientific">Spongiibacter pelagi</name>
    <dbReference type="NCBI Taxonomy" id="2760804"/>
    <lineage>
        <taxon>Bacteria</taxon>
        <taxon>Pseudomonadati</taxon>
        <taxon>Pseudomonadota</taxon>
        <taxon>Gammaproteobacteria</taxon>
        <taxon>Cellvibrionales</taxon>
        <taxon>Spongiibacteraceae</taxon>
        <taxon>Spongiibacter</taxon>
    </lineage>
</organism>
<accession>A0A927C290</accession>
<evidence type="ECO:0000313" key="12">
    <source>
        <dbReference type="EMBL" id="MBD2858833.1"/>
    </source>
</evidence>
<keyword evidence="7" id="KW-0547">Nucleotide-binding</keyword>
<comment type="caution">
    <text evidence="12">The sequence shown here is derived from an EMBL/GenBank/DDBJ whole genome shotgun (WGS) entry which is preliminary data.</text>
</comment>
<feature type="transmembrane region" description="Helical" evidence="10">
    <location>
        <begin position="134"/>
        <end position="151"/>
    </location>
</feature>
<dbReference type="GO" id="GO:0000155">
    <property type="term" value="F:phosphorelay sensor kinase activity"/>
    <property type="evidence" value="ECO:0007669"/>
    <property type="project" value="InterPro"/>
</dbReference>
<dbReference type="RefSeq" id="WP_190764063.1">
    <property type="nucleotide sequence ID" value="NZ_JACXLD010000003.1"/>
</dbReference>
<evidence type="ECO:0000256" key="5">
    <source>
        <dbReference type="ARBA" id="ARBA00022553"/>
    </source>
</evidence>
<dbReference type="SMART" id="SM00388">
    <property type="entry name" value="HisKA"/>
    <property type="match status" value="1"/>
</dbReference>
<keyword evidence="10" id="KW-0812">Transmembrane</keyword>
<dbReference type="Pfam" id="PF25323">
    <property type="entry name" value="6TM_PilS"/>
    <property type="match status" value="1"/>
</dbReference>
<evidence type="ECO:0000256" key="9">
    <source>
        <dbReference type="ARBA" id="ARBA00022840"/>
    </source>
</evidence>
<evidence type="ECO:0000256" key="10">
    <source>
        <dbReference type="SAM" id="Phobius"/>
    </source>
</evidence>